<name>A0A9Q1IZW2_SYNKA</name>
<feature type="DNA-binding region" description="Homeobox" evidence="9">
    <location>
        <begin position="163"/>
        <end position="222"/>
    </location>
</feature>
<accession>A0A9Q1IZW2</accession>
<keyword evidence="3" id="KW-0217">Developmental protein</keyword>
<feature type="region of interest" description="Disordered" evidence="11">
    <location>
        <begin position="1"/>
        <end position="43"/>
    </location>
</feature>
<feature type="compositionally biased region" description="Polar residues" evidence="11">
    <location>
        <begin position="1"/>
        <end position="20"/>
    </location>
</feature>
<evidence type="ECO:0000256" key="3">
    <source>
        <dbReference type="ARBA" id="ARBA00022473"/>
    </source>
</evidence>
<dbReference type="InterPro" id="IPR050649">
    <property type="entry name" value="Paired_Homeobox_TFs"/>
</dbReference>
<dbReference type="InterPro" id="IPR001356">
    <property type="entry name" value="HD"/>
</dbReference>
<comment type="subcellular location">
    <subcellularLocation>
        <location evidence="1 9 10">Nucleus</location>
    </subcellularLocation>
</comment>
<keyword evidence="8 9" id="KW-0539">Nucleus</keyword>
<dbReference type="GO" id="GO:0000981">
    <property type="term" value="F:DNA-binding transcription factor activity, RNA polymerase II-specific"/>
    <property type="evidence" value="ECO:0007669"/>
    <property type="project" value="InterPro"/>
</dbReference>
<evidence type="ECO:0000313" key="13">
    <source>
        <dbReference type="EMBL" id="KAJ8360661.1"/>
    </source>
</evidence>
<reference evidence="13" key="1">
    <citation type="journal article" date="2023" name="Science">
        <title>Genome structures resolve the early diversification of teleost fishes.</title>
        <authorList>
            <person name="Parey E."/>
            <person name="Louis A."/>
            <person name="Montfort J."/>
            <person name="Bouchez O."/>
            <person name="Roques C."/>
            <person name="Iampietro C."/>
            <person name="Lluch J."/>
            <person name="Castinel A."/>
            <person name="Donnadieu C."/>
            <person name="Desvignes T."/>
            <person name="Floi Bucao C."/>
            <person name="Jouanno E."/>
            <person name="Wen M."/>
            <person name="Mejri S."/>
            <person name="Dirks R."/>
            <person name="Jansen H."/>
            <person name="Henkel C."/>
            <person name="Chen W.J."/>
            <person name="Zahm M."/>
            <person name="Cabau C."/>
            <person name="Klopp C."/>
            <person name="Thompson A.W."/>
            <person name="Robinson-Rechavi M."/>
            <person name="Braasch I."/>
            <person name="Lecointre G."/>
            <person name="Bobe J."/>
            <person name="Postlethwait J.H."/>
            <person name="Berthelot C."/>
            <person name="Roest Crollius H."/>
            <person name="Guiguen Y."/>
        </authorList>
    </citation>
    <scope>NUCLEOTIDE SEQUENCE</scope>
    <source>
        <strain evidence="13">WJC10195</strain>
    </source>
</reference>
<dbReference type="PANTHER" id="PTHR24329">
    <property type="entry name" value="HOMEOBOX PROTEIN ARISTALESS"/>
    <property type="match status" value="1"/>
</dbReference>
<dbReference type="FunFam" id="1.10.10.60:FF:000093">
    <property type="entry name" value="ALX homeobox protein 1"/>
    <property type="match status" value="1"/>
</dbReference>
<evidence type="ECO:0000256" key="1">
    <source>
        <dbReference type="ARBA" id="ARBA00004123"/>
    </source>
</evidence>
<dbReference type="Pfam" id="PF00046">
    <property type="entry name" value="Homeodomain"/>
    <property type="match status" value="1"/>
</dbReference>
<dbReference type="GO" id="GO:0000977">
    <property type="term" value="F:RNA polymerase II transcription regulatory region sequence-specific DNA binding"/>
    <property type="evidence" value="ECO:0007669"/>
    <property type="project" value="TreeGrafter"/>
</dbReference>
<evidence type="ECO:0000256" key="4">
    <source>
        <dbReference type="ARBA" id="ARBA00023015"/>
    </source>
</evidence>
<evidence type="ECO:0000256" key="8">
    <source>
        <dbReference type="ARBA" id="ARBA00023242"/>
    </source>
</evidence>
<dbReference type="InterPro" id="IPR009057">
    <property type="entry name" value="Homeodomain-like_sf"/>
</dbReference>
<evidence type="ECO:0000256" key="5">
    <source>
        <dbReference type="ARBA" id="ARBA00023125"/>
    </source>
</evidence>
<keyword evidence="5 9" id="KW-0238">DNA-binding</keyword>
<dbReference type="CDD" id="cd00086">
    <property type="entry name" value="homeodomain"/>
    <property type="match status" value="1"/>
</dbReference>
<dbReference type="PROSITE" id="PS50071">
    <property type="entry name" value="HOMEOBOX_2"/>
    <property type="match status" value="1"/>
</dbReference>
<dbReference type="GO" id="GO:0005634">
    <property type="term" value="C:nucleus"/>
    <property type="evidence" value="ECO:0007669"/>
    <property type="project" value="UniProtKB-SubCell"/>
</dbReference>
<keyword evidence="6 9" id="KW-0371">Homeobox</keyword>
<evidence type="ECO:0000313" key="14">
    <source>
        <dbReference type="Proteomes" id="UP001152622"/>
    </source>
</evidence>
<keyword evidence="14" id="KW-1185">Reference proteome</keyword>
<evidence type="ECO:0000256" key="6">
    <source>
        <dbReference type="ARBA" id="ARBA00023155"/>
    </source>
</evidence>
<evidence type="ECO:0000256" key="2">
    <source>
        <dbReference type="ARBA" id="ARBA00005733"/>
    </source>
</evidence>
<evidence type="ECO:0000256" key="9">
    <source>
        <dbReference type="PROSITE-ProRule" id="PRU00108"/>
    </source>
</evidence>
<dbReference type="PANTHER" id="PTHR24329:SF578">
    <property type="entry name" value="HOMEOBOX PROTEIN ARISTALESS-LIKE 3"/>
    <property type="match status" value="1"/>
</dbReference>
<keyword evidence="7" id="KW-0804">Transcription</keyword>
<dbReference type="AlphaFoldDB" id="A0A9Q1IZW2"/>
<comment type="caution">
    <text evidence="13">The sequence shown here is derived from an EMBL/GenBank/DDBJ whole genome shotgun (WGS) entry which is preliminary data.</text>
</comment>
<keyword evidence="4" id="KW-0805">Transcription regulation</keyword>
<sequence length="367" mass="40596">METDSCLSFCSPPNRTTQDVSPGLERSSDSFRPGDESPNAQHHIHSHRINLRGDFYSHSTVGRFTDTLGDFAHGVVTPNARDSPVKLHSKYLEALNQSQKFLSLSGKTALYENNPEAGEKGLSKPLGFPVPGSYYCSRLKEPPSEPLGDSIADSIDLSGKNKKRRNRTTFSTFQLDELEKVFQKTHYPDVYAREQLALRTDLTEARVQVWFQNRRAKWRKRERYGKIQEVRNHFAATYDISILPRSETYTQIQSNLWPGSSPGTPGVGGGCVLGPDSMSSSCMTPYSHAHPHTNLPGFMGISASPGPHHHHPHPHAGVNSLYSLHSFPGALGGHSFEPVPESDYKPSGLVALRVKTKEPGGLLSWPT</sequence>
<evidence type="ECO:0000256" key="10">
    <source>
        <dbReference type="RuleBase" id="RU000682"/>
    </source>
</evidence>
<dbReference type="InterPro" id="IPR017970">
    <property type="entry name" value="Homeobox_CS"/>
</dbReference>
<organism evidence="13 14">
    <name type="scientific">Synaphobranchus kaupii</name>
    <name type="common">Kaup's arrowtooth eel</name>
    <dbReference type="NCBI Taxonomy" id="118154"/>
    <lineage>
        <taxon>Eukaryota</taxon>
        <taxon>Metazoa</taxon>
        <taxon>Chordata</taxon>
        <taxon>Craniata</taxon>
        <taxon>Vertebrata</taxon>
        <taxon>Euteleostomi</taxon>
        <taxon>Actinopterygii</taxon>
        <taxon>Neopterygii</taxon>
        <taxon>Teleostei</taxon>
        <taxon>Anguilliformes</taxon>
        <taxon>Synaphobranchidae</taxon>
        <taxon>Synaphobranchus</taxon>
    </lineage>
</organism>
<feature type="domain" description="Homeobox" evidence="12">
    <location>
        <begin position="161"/>
        <end position="221"/>
    </location>
</feature>
<dbReference type="Proteomes" id="UP001152622">
    <property type="component" value="Chromosome 5"/>
</dbReference>
<evidence type="ECO:0000256" key="7">
    <source>
        <dbReference type="ARBA" id="ARBA00023163"/>
    </source>
</evidence>
<dbReference type="SUPFAM" id="SSF46689">
    <property type="entry name" value="Homeodomain-like"/>
    <property type="match status" value="1"/>
</dbReference>
<dbReference type="OrthoDB" id="6159439at2759"/>
<comment type="similarity">
    <text evidence="2">Belongs to the paired homeobox family.</text>
</comment>
<dbReference type="PROSITE" id="PS00027">
    <property type="entry name" value="HOMEOBOX_1"/>
    <property type="match status" value="1"/>
</dbReference>
<dbReference type="Gene3D" id="1.10.10.60">
    <property type="entry name" value="Homeodomain-like"/>
    <property type="match status" value="1"/>
</dbReference>
<gene>
    <name evidence="13" type="ORF">SKAU_G00171860</name>
</gene>
<evidence type="ECO:0000259" key="12">
    <source>
        <dbReference type="PROSITE" id="PS50071"/>
    </source>
</evidence>
<protein>
    <recommendedName>
        <fullName evidence="12">Homeobox domain-containing protein</fullName>
    </recommendedName>
</protein>
<evidence type="ECO:0000256" key="11">
    <source>
        <dbReference type="SAM" id="MobiDB-lite"/>
    </source>
</evidence>
<dbReference type="SMART" id="SM00389">
    <property type="entry name" value="HOX"/>
    <property type="match status" value="1"/>
</dbReference>
<dbReference type="EMBL" id="JAINUF010000005">
    <property type="protein sequence ID" value="KAJ8360661.1"/>
    <property type="molecule type" value="Genomic_DNA"/>
</dbReference>
<feature type="compositionally biased region" description="Basic and acidic residues" evidence="11">
    <location>
        <begin position="26"/>
        <end position="35"/>
    </location>
</feature>
<proteinExistence type="inferred from homology"/>